<feature type="compositionally biased region" description="Basic and acidic residues" evidence="1">
    <location>
        <begin position="592"/>
        <end position="603"/>
    </location>
</feature>
<comment type="caution">
    <text evidence="2">The sequence shown here is derived from an EMBL/GenBank/DDBJ whole genome shotgun (WGS) entry which is preliminary data.</text>
</comment>
<dbReference type="EMBL" id="SJOL01007155">
    <property type="protein sequence ID" value="TGZ63444.1"/>
    <property type="molecule type" value="Genomic_DNA"/>
</dbReference>
<dbReference type="STRING" id="147828.A0A4V3SE82"/>
<gene>
    <name evidence="2" type="ORF">CRM22_006900</name>
</gene>
<proteinExistence type="predicted"/>
<protein>
    <submittedName>
        <fullName evidence="2">Uncharacterized protein</fullName>
    </submittedName>
</protein>
<reference evidence="2 3" key="1">
    <citation type="journal article" date="2019" name="BMC Genomics">
        <title>New insights from Opisthorchis felineus genome: update on genomics of the epidemiologically important liver flukes.</title>
        <authorList>
            <person name="Ershov N.I."/>
            <person name="Mordvinov V.A."/>
            <person name="Prokhortchouk E.B."/>
            <person name="Pakharukova M.Y."/>
            <person name="Gunbin K.V."/>
            <person name="Ustyantsev K."/>
            <person name="Genaev M.A."/>
            <person name="Blinov A.G."/>
            <person name="Mazur A."/>
            <person name="Boulygina E."/>
            <person name="Tsygankova S."/>
            <person name="Khrameeva E."/>
            <person name="Chekanov N."/>
            <person name="Fan G."/>
            <person name="Xiao A."/>
            <person name="Zhang H."/>
            <person name="Xu X."/>
            <person name="Yang H."/>
            <person name="Solovyev V."/>
            <person name="Lee S.M."/>
            <person name="Liu X."/>
            <person name="Afonnikov D.A."/>
            <person name="Skryabin K.G."/>
        </authorList>
    </citation>
    <scope>NUCLEOTIDE SEQUENCE [LARGE SCALE GENOMIC DNA]</scope>
    <source>
        <strain evidence="2">AK-0245</strain>
        <tissue evidence="2">Whole organism</tissue>
    </source>
</reference>
<dbReference type="AlphaFoldDB" id="A0A4V3SE82"/>
<feature type="compositionally biased region" description="Basic and acidic residues" evidence="1">
    <location>
        <begin position="564"/>
        <end position="577"/>
    </location>
</feature>
<name>A0A4V3SE82_OPIFE</name>
<dbReference type="OrthoDB" id="447516at2759"/>
<keyword evidence="3" id="KW-1185">Reference proteome</keyword>
<organism evidence="2 3">
    <name type="scientific">Opisthorchis felineus</name>
    <dbReference type="NCBI Taxonomy" id="147828"/>
    <lineage>
        <taxon>Eukaryota</taxon>
        <taxon>Metazoa</taxon>
        <taxon>Spiralia</taxon>
        <taxon>Lophotrochozoa</taxon>
        <taxon>Platyhelminthes</taxon>
        <taxon>Trematoda</taxon>
        <taxon>Digenea</taxon>
        <taxon>Opisthorchiida</taxon>
        <taxon>Opisthorchiata</taxon>
        <taxon>Opisthorchiidae</taxon>
        <taxon>Opisthorchis</taxon>
    </lineage>
</organism>
<feature type="compositionally biased region" description="Low complexity" evidence="1">
    <location>
        <begin position="14"/>
        <end position="29"/>
    </location>
</feature>
<feature type="region of interest" description="Disordered" evidence="1">
    <location>
        <begin position="417"/>
        <end position="436"/>
    </location>
</feature>
<feature type="compositionally biased region" description="Basic residues" evidence="1">
    <location>
        <begin position="344"/>
        <end position="361"/>
    </location>
</feature>
<evidence type="ECO:0000313" key="3">
    <source>
        <dbReference type="Proteomes" id="UP000308267"/>
    </source>
</evidence>
<evidence type="ECO:0000313" key="2">
    <source>
        <dbReference type="EMBL" id="TGZ63444.1"/>
    </source>
</evidence>
<accession>A0A4V3SE82</accession>
<dbReference type="Proteomes" id="UP000308267">
    <property type="component" value="Unassembled WGS sequence"/>
</dbReference>
<sequence length="625" mass="68939">PPKFSDSSPRRFSRPLPASSYDALSSSVGTSSSALVVCEPFLSVSVSRPDPFPLFLPSVHSAVDDNLFSSVDADLILSDIPLGELSTPSPCSLVSETIVSQSIGDVVRRDISVSASPATAIPEAFADVAALSSSEPFAFPNASVRLDLPDSQCFNNVVPLDVAVAGPNLALNTQGSSPLTNSRDDLFVPAYSPNLSVSQELKFQPPGEPIDRHEKFCGLRLHGHPKPAPTRDQLYKQAHEDVSPTRDEIQVATKPCADELFDPSSGHIHPLDFSITDGEASEMESSYNKQTKVDRGRSNFSLPRVFGSLVRRKHRSPADVRPTIDQSVDKPAPGAHPDESVDVKKKRRPKKSRSGPKRSKRPTKDATITAEIGKPNETPLTPRTPSGKPKDLYSRQTWHGDDEFRRLSRDEMYNLEFGEPPQVPPTPTGFRITPVLRDPGNIMDVRRRSTTDSAKRRPWSTVGLPPPGCKFVNDDYLFPDALTPTKIPSFRGSREIVYNVPYMDDQALPLEEPEWPIGESRRTLLSQLSQTSEGMVHIAAEEESSIISLAKLRALFQKYRSGDDKENRFKDTSEKPSRVSLLFARKSRSKSKKADTCEPHEQSTSHSRHSAKLALKLNRPAQSQR</sequence>
<feature type="region of interest" description="Disordered" evidence="1">
    <location>
        <begin position="311"/>
        <end position="395"/>
    </location>
</feature>
<feature type="region of interest" description="Disordered" evidence="1">
    <location>
        <begin position="1"/>
        <end position="29"/>
    </location>
</feature>
<feature type="non-terminal residue" evidence="2">
    <location>
        <position position="1"/>
    </location>
</feature>
<feature type="region of interest" description="Disordered" evidence="1">
    <location>
        <begin position="564"/>
        <end position="625"/>
    </location>
</feature>
<evidence type="ECO:0000256" key="1">
    <source>
        <dbReference type="SAM" id="MobiDB-lite"/>
    </source>
</evidence>